<dbReference type="Gene3D" id="3.10.350.10">
    <property type="entry name" value="LysM domain"/>
    <property type="match status" value="1"/>
</dbReference>
<dbReference type="InterPro" id="IPR036505">
    <property type="entry name" value="Amidase/PGRP_sf"/>
</dbReference>
<name>A0A327ZS46_9STAP</name>
<dbReference type="SUPFAM" id="SSF54106">
    <property type="entry name" value="LysM domain"/>
    <property type="match status" value="1"/>
</dbReference>
<keyword evidence="2" id="KW-0378">Hydrolase</keyword>
<organism evidence="6 7">
    <name type="scientific">Macrococcus epidermidis</name>
    <dbReference type="NCBI Taxonomy" id="1902580"/>
    <lineage>
        <taxon>Bacteria</taxon>
        <taxon>Bacillati</taxon>
        <taxon>Bacillota</taxon>
        <taxon>Bacilli</taxon>
        <taxon>Bacillales</taxon>
        <taxon>Staphylococcaceae</taxon>
        <taxon>Macrococcus</taxon>
    </lineage>
</organism>
<dbReference type="PANTHER" id="PTHR33734">
    <property type="entry name" value="LYSM DOMAIN-CONTAINING GPI-ANCHORED PROTEIN 2"/>
    <property type="match status" value="1"/>
</dbReference>
<dbReference type="SUPFAM" id="SSF54001">
    <property type="entry name" value="Cysteine proteinases"/>
    <property type="match status" value="1"/>
</dbReference>
<dbReference type="AlphaFoldDB" id="A0A327ZS46"/>
<reference evidence="6 7" key="1">
    <citation type="journal article" date="2018" name="Front. Microbiol.">
        <title>Description and Comparative Genomics of Macrococcus caseolyticus subsp. hominis subsp. nov., Macrococcus goetzii sp. nov., Macrococcus epidermidis sp. nov., and Macrococcus bohemicus sp. nov., Novel Macrococci From Human Clinical Material With Virulence Potential and Suspected Uptake of Foreign DNA by Natural Transformation.</title>
        <authorList>
            <person name="Maslanova I."/>
            <person name="Wertheimer Z."/>
            <person name="Sedlacek I."/>
            <person name="Svec P."/>
            <person name="Indrakova A."/>
            <person name="Kovarovic V."/>
            <person name="Schumann P."/>
            <person name="Sproer C."/>
            <person name="Kralova S."/>
            <person name="Sedo O."/>
            <person name="Kristofova L."/>
            <person name="Vrbovska V."/>
            <person name="Fuzik T."/>
            <person name="Petras P."/>
            <person name="Zdrahal Z."/>
            <person name="Ruzickova V."/>
            <person name="Doskar J."/>
            <person name="Pantucek R."/>
        </authorList>
    </citation>
    <scope>NUCLEOTIDE SEQUENCE [LARGE SCALE GENOMIC DNA]</scope>
    <source>
        <strain evidence="6 7">01/688</strain>
    </source>
</reference>
<dbReference type="GO" id="GO:0008932">
    <property type="term" value="F:lytic endotransglycosylase activity"/>
    <property type="evidence" value="ECO:0007669"/>
    <property type="project" value="TreeGrafter"/>
</dbReference>
<evidence type="ECO:0000313" key="6">
    <source>
        <dbReference type="EMBL" id="RAK45015.1"/>
    </source>
</evidence>
<dbReference type="GO" id="GO:0071555">
    <property type="term" value="P:cell wall organization"/>
    <property type="evidence" value="ECO:0007669"/>
    <property type="project" value="UniProtKB-KW"/>
</dbReference>
<dbReference type="SUPFAM" id="SSF55846">
    <property type="entry name" value="N-acetylmuramoyl-L-alanine amidase-like"/>
    <property type="match status" value="1"/>
</dbReference>
<evidence type="ECO:0000256" key="2">
    <source>
        <dbReference type="ARBA" id="ARBA00022801"/>
    </source>
</evidence>
<dbReference type="SMART" id="SM00257">
    <property type="entry name" value="LysM"/>
    <property type="match status" value="1"/>
</dbReference>
<dbReference type="GO" id="GO:0009253">
    <property type="term" value="P:peptidoglycan catabolic process"/>
    <property type="evidence" value="ECO:0007669"/>
    <property type="project" value="InterPro"/>
</dbReference>
<evidence type="ECO:0000256" key="1">
    <source>
        <dbReference type="ARBA" id="ARBA00022729"/>
    </source>
</evidence>
<protein>
    <submittedName>
        <fullName evidence="6">Uncharacterized protein</fullName>
    </submittedName>
</protein>
<sequence>MGWRCIQMTKKAKMKYKIETQHVKGLPQYRYNTKNGKPDCIVMHDTGNDSSTIEGEVSYMSRNWKNAFVHGWINADKIIETANTDFLCWGGGPGINPYAIQGELVHEHTKERFLLSIDRWIFYFAYQMYWYDIEVYDATDDGNGTVFTHHAVSKFRGHTDHVDPMPYIKERSKKLLGKEITWSQIYNKLKEYVDALYDGDSTKVKMIGEASDSKVVKKAPKKTPVKKKVTTKPKKVEDIYIVKEGDSLWKIATEYKLTIDELKKLNGLKSNLIFEKQKLKIKKEKKAQSTIKQKAPLKINNPKNKLTKSQAVQFVKLLEGNIYDYDKYAGAQCFDLANVYWHAMYQHKLDGIAAKDIPTANDFTGEAVIYNNTPEFLAMPGDLCIWSKRFGIDKYGKGWGHVAIVLEADLNTITVLEQNWLGGGWTMTEPATIRNHKYEYDMKFIRPLYR</sequence>
<dbReference type="CDD" id="cd06583">
    <property type="entry name" value="PGRP"/>
    <property type="match status" value="1"/>
</dbReference>
<feature type="domain" description="LysM" evidence="5">
    <location>
        <begin position="238"/>
        <end position="281"/>
    </location>
</feature>
<proteinExistence type="predicted"/>
<dbReference type="PROSITE" id="PS51782">
    <property type="entry name" value="LYSM"/>
    <property type="match status" value="1"/>
</dbReference>
<dbReference type="CDD" id="cd00118">
    <property type="entry name" value="LysM"/>
    <property type="match status" value="1"/>
</dbReference>
<dbReference type="Pfam" id="PF05257">
    <property type="entry name" value="CHAP"/>
    <property type="match status" value="1"/>
</dbReference>
<dbReference type="InterPro" id="IPR038765">
    <property type="entry name" value="Papain-like_cys_pep_sf"/>
</dbReference>
<dbReference type="PANTHER" id="PTHR33734:SF22">
    <property type="entry name" value="MEMBRANE-BOUND LYTIC MUREIN TRANSGLYCOSYLASE D"/>
    <property type="match status" value="1"/>
</dbReference>
<comment type="caution">
    <text evidence="6">The sequence shown here is derived from an EMBL/GenBank/DDBJ whole genome shotgun (WGS) entry which is preliminary data.</text>
</comment>
<accession>A0A327ZS46</accession>
<dbReference type="Proteomes" id="UP000249808">
    <property type="component" value="Unassembled WGS sequence"/>
</dbReference>
<evidence type="ECO:0000259" key="4">
    <source>
        <dbReference type="PROSITE" id="PS50911"/>
    </source>
</evidence>
<evidence type="ECO:0000256" key="3">
    <source>
        <dbReference type="ARBA" id="ARBA00023316"/>
    </source>
</evidence>
<dbReference type="SMART" id="SM00644">
    <property type="entry name" value="Ami_2"/>
    <property type="match status" value="1"/>
</dbReference>
<keyword evidence="7" id="KW-1185">Reference proteome</keyword>
<dbReference type="InterPro" id="IPR002502">
    <property type="entry name" value="Amidase_domain"/>
</dbReference>
<dbReference type="Gene3D" id="3.40.80.10">
    <property type="entry name" value="Peptidoglycan recognition protein-like"/>
    <property type="match status" value="1"/>
</dbReference>
<dbReference type="InterPro" id="IPR018392">
    <property type="entry name" value="LysM"/>
</dbReference>
<gene>
    <name evidence="6" type="ORF">BHU61_06800</name>
</gene>
<dbReference type="InterPro" id="IPR007921">
    <property type="entry name" value="CHAP_dom"/>
</dbReference>
<keyword evidence="3" id="KW-0961">Cell wall biogenesis/degradation</keyword>
<dbReference type="EMBL" id="PZJH01000002">
    <property type="protein sequence ID" value="RAK45015.1"/>
    <property type="molecule type" value="Genomic_DNA"/>
</dbReference>
<evidence type="ECO:0000259" key="5">
    <source>
        <dbReference type="PROSITE" id="PS51782"/>
    </source>
</evidence>
<dbReference type="InterPro" id="IPR036779">
    <property type="entry name" value="LysM_dom_sf"/>
</dbReference>
<feature type="domain" description="Peptidase C51" evidence="4">
    <location>
        <begin position="308"/>
        <end position="446"/>
    </location>
</feature>
<dbReference type="Gene3D" id="3.90.1720.10">
    <property type="entry name" value="endopeptidase domain like (from Nostoc punctiforme)"/>
    <property type="match status" value="1"/>
</dbReference>
<dbReference type="GO" id="GO:0008745">
    <property type="term" value="F:N-acetylmuramoyl-L-alanine amidase activity"/>
    <property type="evidence" value="ECO:0007669"/>
    <property type="project" value="InterPro"/>
</dbReference>
<keyword evidence="1" id="KW-0732">Signal</keyword>
<dbReference type="Pfam" id="PF01476">
    <property type="entry name" value="LysM"/>
    <property type="match status" value="1"/>
</dbReference>
<evidence type="ECO:0000313" key="7">
    <source>
        <dbReference type="Proteomes" id="UP000249808"/>
    </source>
</evidence>
<dbReference type="PROSITE" id="PS50911">
    <property type="entry name" value="CHAP"/>
    <property type="match status" value="1"/>
</dbReference>